<evidence type="ECO:0000256" key="2">
    <source>
        <dbReference type="ARBA" id="ARBA00005189"/>
    </source>
</evidence>
<dbReference type="PROSITE" id="PS00599">
    <property type="entry name" value="AA_TRANSFER_CLASS_2"/>
    <property type="match status" value="1"/>
</dbReference>
<dbReference type="GeneID" id="98068196"/>
<sequence length="409" mass="45364">MYTLHDFELGTPMNALERAKDFQKFTQQFKTYPDKHYWIESYSGVDARMELEGSTKNVSSFIANDYLGMSQRPETIEAGIEAVRKYGTGTCAAQVIGGYLDIHRRLEQEIAQFTGQEDALLFSSGFGANDGTLRALLGPNDIAITDAFIHASASAGLIGTHVKSFGHNNLEYLELALKHSQDAYKTKLVIVDGVYSQGGDLARLPEINTLCKKYDAMLMVDDAHGMGVFGENGRGTAEHYGCLGQIDIITGTFSKSFGCVGGFVAASHELIEYLRYYADSNIFSAAITPQVTASVLKALELIKRQPEIRRKLWDNVNYLRSRLLEEGFDIGDSVSPIFPIMIRDTQKAYDAAQMLREKGVLAISIVYPAVRLREARLRVSVLASHEREDLDLLINALLETDKKLGIRHG</sequence>
<dbReference type="EMBL" id="ADMC01000005">
    <property type="protein sequence ID" value="EHP50865.1"/>
    <property type="molecule type" value="Genomic_DNA"/>
</dbReference>
<dbReference type="InterPro" id="IPR050087">
    <property type="entry name" value="AON_synthase_class-II"/>
</dbReference>
<evidence type="ECO:0000256" key="5">
    <source>
        <dbReference type="RuleBase" id="RU003693"/>
    </source>
</evidence>
<dbReference type="Gene3D" id="3.40.640.10">
    <property type="entry name" value="Type I PLP-dependent aspartate aminotransferase-like (Major domain)"/>
    <property type="match status" value="1"/>
</dbReference>
<dbReference type="eggNOG" id="COG0156">
    <property type="taxonomic scope" value="Bacteria"/>
</dbReference>
<comment type="pathway">
    <text evidence="2">Lipid metabolism.</text>
</comment>
<keyword evidence="4 5" id="KW-0663">Pyridoxal phosphate</keyword>
<dbReference type="Pfam" id="PF00155">
    <property type="entry name" value="Aminotran_1_2"/>
    <property type="match status" value="1"/>
</dbReference>
<organism evidence="7 8">
    <name type="scientific">Odoribacter laneus YIT 12061</name>
    <dbReference type="NCBI Taxonomy" id="742817"/>
    <lineage>
        <taxon>Bacteria</taxon>
        <taxon>Pseudomonadati</taxon>
        <taxon>Bacteroidota</taxon>
        <taxon>Bacteroidia</taxon>
        <taxon>Bacteroidales</taxon>
        <taxon>Odoribacteraceae</taxon>
        <taxon>Odoribacter</taxon>
    </lineage>
</organism>
<dbReference type="GO" id="GO:0016740">
    <property type="term" value="F:transferase activity"/>
    <property type="evidence" value="ECO:0007669"/>
    <property type="project" value="UniProtKB-KW"/>
</dbReference>
<protein>
    <submittedName>
        <fullName evidence="7">8-amino-7-oxononanoate synthase</fullName>
    </submittedName>
</protein>
<keyword evidence="8" id="KW-1185">Reference proteome</keyword>
<feature type="domain" description="Aminotransferase class I/classII large" evidence="6">
    <location>
        <begin position="61"/>
        <end position="397"/>
    </location>
</feature>
<comment type="similarity">
    <text evidence="5">Belongs to the class-II pyridoxal-phosphate-dependent aminotransferase family.</text>
</comment>
<dbReference type="InterPro" id="IPR004839">
    <property type="entry name" value="Aminotransferase_I/II_large"/>
</dbReference>
<evidence type="ECO:0000256" key="4">
    <source>
        <dbReference type="ARBA" id="ARBA00022898"/>
    </source>
</evidence>
<dbReference type="PANTHER" id="PTHR13693">
    <property type="entry name" value="CLASS II AMINOTRANSFERASE/8-AMINO-7-OXONONANOATE SYNTHASE"/>
    <property type="match status" value="1"/>
</dbReference>
<comment type="caution">
    <text evidence="7">The sequence shown here is derived from an EMBL/GenBank/DDBJ whole genome shotgun (WGS) entry which is preliminary data.</text>
</comment>
<evidence type="ECO:0000256" key="1">
    <source>
        <dbReference type="ARBA" id="ARBA00001933"/>
    </source>
</evidence>
<dbReference type="CDD" id="cd06454">
    <property type="entry name" value="KBL_like"/>
    <property type="match status" value="1"/>
</dbReference>
<dbReference type="InterPro" id="IPR001917">
    <property type="entry name" value="Aminotrans_II_pyridoxalP_BS"/>
</dbReference>
<dbReference type="GO" id="GO:0030170">
    <property type="term" value="F:pyridoxal phosphate binding"/>
    <property type="evidence" value="ECO:0007669"/>
    <property type="project" value="InterPro"/>
</dbReference>
<dbReference type="InterPro" id="IPR015422">
    <property type="entry name" value="PyrdxlP-dep_Trfase_small"/>
</dbReference>
<proteinExistence type="inferred from homology"/>
<keyword evidence="3" id="KW-0808">Transferase</keyword>
<comment type="cofactor">
    <cofactor evidence="1 5">
        <name>pyridoxal 5'-phosphate</name>
        <dbReference type="ChEBI" id="CHEBI:597326"/>
    </cofactor>
</comment>
<dbReference type="SUPFAM" id="SSF53383">
    <property type="entry name" value="PLP-dependent transferases"/>
    <property type="match status" value="1"/>
</dbReference>
<dbReference type="AlphaFoldDB" id="H1DE68"/>
<gene>
    <name evidence="7" type="ORF">HMPREF9449_00554</name>
</gene>
<evidence type="ECO:0000259" key="6">
    <source>
        <dbReference type="Pfam" id="PF00155"/>
    </source>
</evidence>
<evidence type="ECO:0000313" key="7">
    <source>
        <dbReference type="EMBL" id="EHP50865.1"/>
    </source>
</evidence>
<dbReference type="Gene3D" id="3.90.1150.10">
    <property type="entry name" value="Aspartate Aminotransferase, domain 1"/>
    <property type="match status" value="1"/>
</dbReference>
<name>H1DE68_9BACT</name>
<dbReference type="RefSeq" id="WP_009135708.1">
    <property type="nucleotide sequence ID" value="NZ_JH594596.1"/>
</dbReference>
<dbReference type="HOGENOM" id="CLU_015846_11_0_10"/>
<dbReference type="InterPro" id="IPR015421">
    <property type="entry name" value="PyrdxlP-dep_Trfase_major"/>
</dbReference>
<evidence type="ECO:0000313" key="8">
    <source>
        <dbReference type="Proteomes" id="UP000004892"/>
    </source>
</evidence>
<dbReference type="InterPro" id="IPR015424">
    <property type="entry name" value="PyrdxlP-dep_Trfase"/>
</dbReference>
<evidence type="ECO:0000256" key="3">
    <source>
        <dbReference type="ARBA" id="ARBA00022679"/>
    </source>
</evidence>
<accession>H1DE68</accession>
<dbReference type="PATRIC" id="fig|742817.3.peg.589"/>
<dbReference type="STRING" id="742817.HMPREF9449_00554"/>
<dbReference type="Proteomes" id="UP000004892">
    <property type="component" value="Unassembled WGS sequence"/>
</dbReference>
<reference evidence="7 8" key="1">
    <citation type="submission" date="2012-01" db="EMBL/GenBank/DDBJ databases">
        <title>The Genome Sequence of Odoribacter laneus YIT 12061.</title>
        <authorList>
            <consortium name="The Broad Institute Genome Sequencing Platform"/>
            <person name="Earl A."/>
            <person name="Ward D."/>
            <person name="Feldgarden M."/>
            <person name="Gevers D."/>
            <person name="Morotomi M."/>
            <person name="Young S.K."/>
            <person name="Zeng Q."/>
            <person name="Gargeya S."/>
            <person name="Fitzgerald M."/>
            <person name="Haas B."/>
            <person name="Abouelleil A."/>
            <person name="Alvarado L."/>
            <person name="Arachchi H.M."/>
            <person name="Berlin A."/>
            <person name="Chapman S.B."/>
            <person name="Gearin G."/>
            <person name="Goldberg J."/>
            <person name="Griggs A."/>
            <person name="Gujja S."/>
            <person name="Hansen M."/>
            <person name="Heiman D."/>
            <person name="Howarth C."/>
            <person name="Larimer J."/>
            <person name="Lui A."/>
            <person name="MacDonald P.J.P."/>
            <person name="McCowen C."/>
            <person name="Montmayeur A."/>
            <person name="Murphy C."/>
            <person name="Neiman D."/>
            <person name="Pearson M."/>
            <person name="Priest M."/>
            <person name="Roberts A."/>
            <person name="Saif S."/>
            <person name="Shea T."/>
            <person name="Sisk P."/>
            <person name="Stolte C."/>
            <person name="Sykes S."/>
            <person name="Wortman J."/>
            <person name="Nusbaum C."/>
            <person name="Birren B."/>
        </authorList>
    </citation>
    <scope>NUCLEOTIDE SEQUENCE [LARGE SCALE GENOMIC DNA]</scope>
    <source>
        <strain evidence="7 8">YIT 12061</strain>
    </source>
</reference>